<name>A0ABP6RTW2_9PSEU</name>
<sequence>MRRARRDRRGHQLLGLVFLLVSALFFTGMIGFYRKSFTPVVPVVLHTDRAGNELRAGSDVKVRGVLVGEVRAVRPGPDRAELDLALRPEMAERIPADTTARLLPKTLFGERYVSLAHTGPGTGPHLVAGDVIGQDRSSAAIEVERVLDDLLPLLQAVQPQQLAATLNAVSQALDGRGAQLGTTLRDLDGYLARFNPSLPRLGTVLGRVDDVARTYHEAAPDLLRAMRDLTTTSGTIAERRDSFEQVWNTTAVTAENATRFLDANGDNLIRLAADSRSTADLLARYAPQYGCVLDQLTRSIPIAERAFGAGDANPMQKVTIEITGSRGKYLPGVDTPRYEDTRGPRCYPWVEPPDRFPQYPPGGPLRDGSTHPPPPNGPGEQQPAATSAQSADGPLVNSPAERDLVAALLAPELHRTPGDVPDWSSVLVGPVYRGAEVTLR</sequence>
<evidence type="ECO:0000313" key="5">
    <source>
        <dbReference type="EMBL" id="GAA3359167.1"/>
    </source>
</evidence>
<proteinExistence type="predicted"/>
<dbReference type="RefSeq" id="WP_344927778.1">
    <property type="nucleotide sequence ID" value="NZ_BAAAYK010000038.1"/>
</dbReference>
<comment type="caution">
    <text evidence="5">The sequence shown here is derived from an EMBL/GenBank/DDBJ whole genome shotgun (WGS) entry which is preliminary data.</text>
</comment>
<evidence type="ECO:0000259" key="3">
    <source>
        <dbReference type="Pfam" id="PF02470"/>
    </source>
</evidence>
<feature type="region of interest" description="Disordered" evidence="1">
    <location>
        <begin position="329"/>
        <end position="399"/>
    </location>
</feature>
<dbReference type="InterPro" id="IPR005693">
    <property type="entry name" value="Mce"/>
</dbReference>
<evidence type="ECO:0000313" key="6">
    <source>
        <dbReference type="Proteomes" id="UP001500483"/>
    </source>
</evidence>
<dbReference type="InterPro" id="IPR024516">
    <property type="entry name" value="Mce_C"/>
</dbReference>
<dbReference type="PANTHER" id="PTHR33371">
    <property type="entry name" value="INTERMEMBRANE PHOSPHOLIPID TRANSPORT SYSTEM BINDING PROTEIN MLAD-RELATED"/>
    <property type="match status" value="1"/>
</dbReference>
<feature type="domain" description="Mammalian cell entry C-terminal" evidence="4">
    <location>
        <begin position="124"/>
        <end position="344"/>
    </location>
</feature>
<evidence type="ECO:0000256" key="2">
    <source>
        <dbReference type="SAM" id="Phobius"/>
    </source>
</evidence>
<protein>
    <submittedName>
        <fullName evidence="5">MCE family protein</fullName>
    </submittedName>
</protein>
<keyword evidence="2" id="KW-1133">Transmembrane helix</keyword>
<organism evidence="5 6">
    <name type="scientific">Saccharopolyspora gregorii</name>
    <dbReference type="NCBI Taxonomy" id="33914"/>
    <lineage>
        <taxon>Bacteria</taxon>
        <taxon>Bacillati</taxon>
        <taxon>Actinomycetota</taxon>
        <taxon>Actinomycetes</taxon>
        <taxon>Pseudonocardiales</taxon>
        <taxon>Pseudonocardiaceae</taxon>
        <taxon>Saccharopolyspora</taxon>
    </lineage>
</organism>
<dbReference type="PANTHER" id="PTHR33371:SF19">
    <property type="entry name" value="MCE-FAMILY PROTEIN MCE4A"/>
    <property type="match status" value="1"/>
</dbReference>
<keyword evidence="2" id="KW-0472">Membrane</keyword>
<dbReference type="Pfam" id="PF11887">
    <property type="entry name" value="Mce4_CUP1"/>
    <property type="match status" value="1"/>
</dbReference>
<feature type="transmembrane region" description="Helical" evidence="2">
    <location>
        <begin position="12"/>
        <end position="33"/>
    </location>
</feature>
<dbReference type="Pfam" id="PF02470">
    <property type="entry name" value="MlaD"/>
    <property type="match status" value="1"/>
</dbReference>
<dbReference type="Proteomes" id="UP001500483">
    <property type="component" value="Unassembled WGS sequence"/>
</dbReference>
<accession>A0ABP6RTW2</accession>
<gene>
    <name evidence="5" type="ORF">GCM10020366_34110</name>
</gene>
<dbReference type="EMBL" id="BAAAYK010000038">
    <property type="protein sequence ID" value="GAA3359167.1"/>
    <property type="molecule type" value="Genomic_DNA"/>
</dbReference>
<evidence type="ECO:0000256" key="1">
    <source>
        <dbReference type="SAM" id="MobiDB-lite"/>
    </source>
</evidence>
<keyword evidence="2" id="KW-0812">Transmembrane</keyword>
<keyword evidence="6" id="KW-1185">Reference proteome</keyword>
<reference evidence="6" key="1">
    <citation type="journal article" date="2019" name="Int. J. Syst. Evol. Microbiol.">
        <title>The Global Catalogue of Microorganisms (GCM) 10K type strain sequencing project: providing services to taxonomists for standard genome sequencing and annotation.</title>
        <authorList>
            <consortium name="The Broad Institute Genomics Platform"/>
            <consortium name="The Broad Institute Genome Sequencing Center for Infectious Disease"/>
            <person name="Wu L."/>
            <person name="Ma J."/>
        </authorList>
    </citation>
    <scope>NUCLEOTIDE SEQUENCE [LARGE SCALE GENOMIC DNA]</scope>
    <source>
        <strain evidence="6">JCM 9687</strain>
    </source>
</reference>
<evidence type="ECO:0000259" key="4">
    <source>
        <dbReference type="Pfam" id="PF11887"/>
    </source>
</evidence>
<dbReference type="InterPro" id="IPR003399">
    <property type="entry name" value="Mce/MlaD"/>
</dbReference>
<dbReference type="InterPro" id="IPR052336">
    <property type="entry name" value="MlaD_Phospholipid_Transporter"/>
</dbReference>
<feature type="domain" description="Mce/MlaD" evidence="3">
    <location>
        <begin position="41"/>
        <end position="115"/>
    </location>
</feature>
<dbReference type="NCBIfam" id="TIGR00996">
    <property type="entry name" value="Mtu_fam_mce"/>
    <property type="match status" value="1"/>
</dbReference>